<evidence type="ECO:0000256" key="7">
    <source>
        <dbReference type="ARBA" id="ARBA00022853"/>
    </source>
</evidence>
<evidence type="ECO:0000256" key="14">
    <source>
        <dbReference type="SAM" id="MobiDB-lite"/>
    </source>
</evidence>
<evidence type="ECO:0000256" key="4">
    <source>
        <dbReference type="ARBA" id="ARBA00022499"/>
    </source>
</evidence>
<evidence type="ECO:0000313" key="17">
    <source>
        <dbReference type="Proteomes" id="UP001620626"/>
    </source>
</evidence>
<comment type="subcellular location">
    <subcellularLocation>
        <location evidence="2">Mitochondrion</location>
    </subcellularLocation>
    <subcellularLocation>
        <location evidence="1">Nucleus</location>
    </subcellularLocation>
</comment>
<keyword evidence="9" id="KW-0539">Nucleus</keyword>
<reference evidence="16 17" key="1">
    <citation type="submission" date="2024-10" db="EMBL/GenBank/DDBJ databases">
        <authorList>
            <person name="Kim D."/>
        </authorList>
    </citation>
    <scope>NUCLEOTIDE SEQUENCE [LARGE SCALE GENOMIC DNA]</scope>
    <source>
        <strain evidence="16">BH-2024</strain>
    </source>
</reference>
<keyword evidence="8" id="KW-0496">Mitochondrion</keyword>
<comment type="caution">
    <text evidence="16">The sequence shown here is derived from an EMBL/GenBank/DDBJ whole genome shotgun (WGS) entry which is preliminary data.</text>
</comment>
<feature type="domain" description="KANL2-like probable zinc-finger" evidence="15">
    <location>
        <begin position="119"/>
        <end position="180"/>
    </location>
</feature>
<dbReference type="Pfam" id="PF13891">
    <property type="entry name" value="zf-C3HC3H_KANSL2"/>
    <property type="match status" value="2"/>
</dbReference>
<evidence type="ECO:0000256" key="5">
    <source>
        <dbReference type="ARBA" id="ARBA00022553"/>
    </source>
</evidence>
<feature type="domain" description="KANL2-like probable zinc-finger" evidence="15">
    <location>
        <begin position="836"/>
        <end position="888"/>
    </location>
</feature>
<feature type="region of interest" description="Disordered" evidence="14">
    <location>
        <begin position="424"/>
        <end position="458"/>
    </location>
</feature>
<protein>
    <recommendedName>
        <fullName evidence="3">KAT8 regulatory NSL complex subunit 2</fullName>
    </recommendedName>
    <alternativeName>
        <fullName evidence="11">NSL complex protein NSL2</fullName>
    </alternativeName>
    <alternativeName>
        <fullName evidence="10">Non-specific lethal 2 homolog</fullName>
    </alternativeName>
</protein>
<feature type="compositionally biased region" description="Low complexity" evidence="14">
    <location>
        <begin position="769"/>
        <end position="780"/>
    </location>
</feature>
<keyword evidence="7" id="KW-0156">Chromatin regulator</keyword>
<keyword evidence="6" id="KW-0832">Ubl conjugation</keyword>
<feature type="compositionally biased region" description="Polar residues" evidence="14">
    <location>
        <begin position="224"/>
        <end position="235"/>
    </location>
</feature>
<feature type="region of interest" description="Disordered" evidence="14">
    <location>
        <begin position="60"/>
        <end position="100"/>
    </location>
</feature>
<name>A0ABD2MFD0_9BILA</name>
<feature type="region of interest" description="Disordered" evidence="14">
    <location>
        <begin position="1062"/>
        <end position="1126"/>
    </location>
</feature>
<feature type="compositionally biased region" description="Basic and acidic residues" evidence="14">
    <location>
        <begin position="188"/>
        <end position="214"/>
    </location>
</feature>
<accession>A0ABD2MFD0</accession>
<feature type="compositionally biased region" description="Low complexity" evidence="14">
    <location>
        <begin position="85"/>
        <end position="100"/>
    </location>
</feature>
<evidence type="ECO:0000256" key="6">
    <source>
        <dbReference type="ARBA" id="ARBA00022843"/>
    </source>
</evidence>
<evidence type="ECO:0000256" key="9">
    <source>
        <dbReference type="ARBA" id="ARBA00023242"/>
    </source>
</evidence>
<dbReference type="InterPro" id="IPR026316">
    <property type="entry name" value="NSL2"/>
</dbReference>
<feature type="compositionally biased region" description="Low complexity" evidence="14">
    <location>
        <begin position="484"/>
        <end position="494"/>
    </location>
</feature>
<feature type="compositionally biased region" description="Basic residues" evidence="14">
    <location>
        <begin position="449"/>
        <end position="458"/>
    </location>
</feature>
<dbReference type="AlphaFoldDB" id="A0ABD2MFD0"/>
<evidence type="ECO:0000259" key="15">
    <source>
        <dbReference type="Pfam" id="PF13891"/>
    </source>
</evidence>
<dbReference type="GO" id="GO:0005634">
    <property type="term" value="C:nucleus"/>
    <property type="evidence" value="ECO:0007669"/>
    <property type="project" value="UniProtKB-SubCell"/>
</dbReference>
<dbReference type="GO" id="GO:0005739">
    <property type="term" value="C:mitochondrion"/>
    <property type="evidence" value="ECO:0007669"/>
    <property type="project" value="UniProtKB-SubCell"/>
</dbReference>
<keyword evidence="17" id="KW-1185">Reference proteome</keyword>
<sequence length="1126" mass="124168">MASSHHLNYVDEYRPDTTVSTSTDGKILMEATSSTSNFQRNSVDTNCIDSTAEQLLDTDFQQPSSSSNLGNSPTKSQVSDGGGPTVVELETNSSSSSSVLTTSKKTTNAHFCEFIDQSKGQCKQRAINTFKYCIRHILFDPTAPYKQCQHQRKPKNKHDKPVLCTNAIRASCQEIYCSTHLIMNGLKDPKVSTKKEKGNSRANEKEKSGTEHFEQLNGSGAGDGNSNVSSVQSAQPPDKTNMVPSTNSPNNASVATNFPTTFASSEHVDLQHLPLNSQTINSSGLRIKKEDTQFCNQSDKMKQNFVSSNAHDTKQYFDSPSTYANFRAHEAVNQQQVLRTQRQGEHQAYRSGEEQLGVKRLKTEEFSACSLSKTHPQLAAKLLQSNNNNNGSCRTQVVGHQPTGGGPLQIGQLNDGKMMAADSNNNGRAMLHPPPSNSVISLDPNNASFHHHHHHQNHHNFVSSSFAPASNYEKVPKGAFQNDQQQNANNNSQSQHHHQNQHLLHAKYEIKEPVCDSSSPIQRVPPPPRIVANSKDFVQSPCNYLPSSLAFLNSNPPPRRYDLNRLERKFDQLNACNSDQFDLIEYQRERGGEFALGGDGSGTMPLNKKRQQKVIKLRQKRQKVLIDGAFRAIPMVDTMCRIVESQDFDRTDLFPLGLEPSDDESSDDSFPSLGEERIGCASRSGVGCVPPPQTPPAPSNGCGVPSAPSTAAAAPIQNGGCRLELYLLKKQLRLESCRLVQRAKLCVPINTTAREYKNSVGAALRVRANNHSSSTTTTNSGSGRCGHSLGREQQRRMQRCAYSAQPQQSHHLPSSSDGTGVDGNTNGGGGGIPPFRCSNQCLPWARHCADHITYNVAQQLFTFCKWRLCNEALPTTDLVLFDGLCQRHFYAQQQHQNQQQHQQRHLLVAPTEQQQHPHRLQHNNNNGNNSHGIVNTMAQSGDLRLSMLHHGVACPDHSLKKNCHCFQQHQQQQQQFLLHHQRTAAGAAHGDSSLSSVATIRCEPFGVPHHAPFCPSSVPPANRGDDHLHETMDVSLASVAKDLGFDGHDLTDMLAKLPVEEGFEGDMDPDEDTLLTDINKEDSDEAPPGTTLGHSWADVEQFLLEQEEGLHQPTSHIYSNPIDTQK</sequence>
<feature type="region of interest" description="Disordered" evidence="14">
    <location>
        <begin position="655"/>
        <end position="674"/>
    </location>
</feature>
<evidence type="ECO:0000256" key="10">
    <source>
        <dbReference type="ARBA" id="ARBA00032947"/>
    </source>
</evidence>
<feature type="region of interest" description="Disordered" evidence="14">
    <location>
        <begin position="482"/>
        <end position="502"/>
    </location>
</feature>
<keyword evidence="5" id="KW-0597">Phosphoprotein</keyword>
<evidence type="ECO:0000256" key="1">
    <source>
        <dbReference type="ARBA" id="ARBA00004123"/>
    </source>
</evidence>
<dbReference type="EMBL" id="JBICBT010000006">
    <property type="protein sequence ID" value="KAL3126168.1"/>
    <property type="molecule type" value="Genomic_DNA"/>
</dbReference>
<evidence type="ECO:0000256" key="3">
    <source>
        <dbReference type="ARBA" id="ARBA00015508"/>
    </source>
</evidence>
<gene>
    <name evidence="16" type="ORF">niasHT_005426</name>
</gene>
<dbReference type="Proteomes" id="UP001620626">
    <property type="component" value="Unassembled WGS sequence"/>
</dbReference>
<feature type="region of interest" description="Disordered" evidence="14">
    <location>
        <begin position="188"/>
        <end position="257"/>
    </location>
</feature>
<dbReference type="PANTHER" id="PTHR13453">
    <property type="entry name" value="KAT8 REGULATORY NSL COMPLEX SUBUNIT 2"/>
    <property type="match status" value="1"/>
</dbReference>
<evidence type="ECO:0000256" key="13">
    <source>
        <dbReference type="ARBA" id="ARBA00093543"/>
    </source>
</evidence>
<comment type="function">
    <text evidence="12">Non-catalytic component of the NSL histone acetyltransferase complex, a multiprotein complex that mediates histone H4 acetylation at 'Lys-5'- and 'Lys-8' (H4K5ac and H4K8ac) at transcription start sites and promotes transcription initiation. Required for NSL complex stability and for transcription of intraciliary transport genes in both ciliated and non-ciliated cells by regulating histone H4 acetylation at 'Lys-5'- and 'Lys-12' (H4K5ac and H4K12ac). This is necessary for cilium assembly in ciliated cells and for organization of the microtubule cytoskeleton in non-ciliated cells. Required within the NSL complex to maintain nuclear architecture stability by promoting KAT8-mediated acetylation of lamin LMNA.</text>
</comment>
<dbReference type="GO" id="GO:0006325">
    <property type="term" value="P:chromatin organization"/>
    <property type="evidence" value="ECO:0007669"/>
    <property type="project" value="UniProtKB-KW"/>
</dbReference>
<evidence type="ECO:0000256" key="12">
    <source>
        <dbReference type="ARBA" id="ARBA00093359"/>
    </source>
</evidence>
<proteinExistence type="predicted"/>
<evidence type="ECO:0000313" key="16">
    <source>
        <dbReference type="EMBL" id="KAL3126168.1"/>
    </source>
</evidence>
<evidence type="ECO:0000256" key="11">
    <source>
        <dbReference type="ARBA" id="ARBA00033378"/>
    </source>
</evidence>
<keyword evidence="4" id="KW-1017">Isopeptide bond</keyword>
<feature type="compositionally biased region" description="Low complexity" evidence="14">
    <location>
        <begin position="803"/>
        <end position="824"/>
    </location>
</feature>
<feature type="compositionally biased region" description="Polar residues" evidence="14">
    <location>
        <begin position="242"/>
        <end position="257"/>
    </location>
</feature>
<dbReference type="InterPro" id="IPR025927">
    <property type="entry name" value="Znf_KANL2-like"/>
</dbReference>
<organism evidence="16 17">
    <name type="scientific">Heterodera trifolii</name>
    <dbReference type="NCBI Taxonomy" id="157864"/>
    <lineage>
        <taxon>Eukaryota</taxon>
        <taxon>Metazoa</taxon>
        <taxon>Ecdysozoa</taxon>
        <taxon>Nematoda</taxon>
        <taxon>Chromadorea</taxon>
        <taxon>Rhabditida</taxon>
        <taxon>Tylenchina</taxon>
        <taxon>Tylenchomorpha</taxon>
        <taxon>Tylenchoidea</taxon>
        <taxon>Heteroderidae</taxon>
        <taxon>Heteroderinae</taxon>
        <taxon>Heterodera</taxon>
    </lineage>
</organism>
<evidence type="ECO:0000256" key="8">
    <source>
        <dbReference type="ARBA" id="ARBA00023128"/>
    </source>
</evidence>
<feature type="compositionally biased region" description="Polar residues" evidence="14">
    <location>
        <begin position="60"/>
        <end position="79"/>
    </location>
</feature>
<comment type="subunit">
    <text evidence="13">Component of the NSL complex at least composed of KAT8/MOF, KANSL1, KANSL2, KANSL3, MCRS1, PHF20, OGT1/OGT, WDR5 and HCFC1.</text>
</comment>
<feature type="compositionally biased region" description="Polar residues" evidence="14">
    <location>
        <begin position="1112"/>
        <end position="1126"/>
    </location>
</feature>
<evidence type="ECO:0000256" key="2">
    <source>
        <dbReference type="ARBA" id="ARBA00004173"/>
    </source>
</evidence>
<feature type="region of interest" description="Disordered" evidence="14">
    <location>
        <begin position="768"/>
        <end position="827"/>
    </location>
</feature>
<dbReference type="PANTHER" id="PTHR13453:SF1">
    <property type="entry name" value="KAT8 REGULATORY NSL COMPLEX SUBUNIT 2"/>
    <property type="match status" value="1"/>
</dbReference>
<feature type="compositionally biased region" description="Acidic residues" evidence="14">
    <location>
        <begin position="1062"/>
        <end position="1074"/>
    </location>
</feature>